<dbReference type="PANTHER" id="PTHR46263">
    <property type="entry name" value="ARMADILLO REPEAT-CONTAINING PROTEIN 7"/>
    <property type="match status" value="1"/>
</dbReference>
<dbReference type="AlphaFoldDB" id="A0A1I8MG88"/>
<sequence>MFSSHQSLKRKTPCPGINREEFIEHLVEEYYTTTNVEAQEQVTANLANFAYDPINWEYLKKKEAAQLFLELLRSNNDRLKLHGIAGLSNISLDHEISLHLSNSVNFKIIQELLLNSQNTEILLNCCTIIYQLLNNQQGERGDILSRDTVKRIQHINSQYKNNKRLANISELLLLDFCRRYEFTEEPANSSFFKICLSTTPAAQQKPIKLVKIFSQQDLDNFSRLTGDPNPIHSNSIPEESRMVHGAFLNAIIAGLIGTHFPPGTIVLEQSFKFPKPCRINVECEFLIRTQNERKISTVTYECKQGDNVVFEGLAKLLISNNKLGK</sequence>
<accession>A0A1I8MG88</accession>
<dbReference type="PANTHER" id="PTHR46263:SF1">
    <property type="entry name" value="ARMADILLO REPEAT-CONTAINING PROTEIN 7"/>
    <property type="match status" value="1"/>
</dbReference>
<proteinExistence type="predicted"/>
<dbReference type="Gene3D" id="1.25.10.10">
    <property type="entry name" value="Leucine-rich Repeat Variant"/>
    <property type="match status" value="1"/>
</dbReference>
<dbReference type="VEuPathDB" id="VectorBase:MDOMA2_001765"/>
<dbReference type="InterPro" id="IPR016024">
    <property type="entry name" value="ARM-type_fold"/>
</dbReference>
<feature type="domain" description="MaoC-like" evidence="1">
    <location>
        <begin position="204"/>
        <end position="296"/>
    </location>
</feature>
<dbReference type="Gene3D" id="3.10.129.10">
    <property type="entry name" value="Hotdog Thioesterase"/>
    <property type="match status" value="1"/>
</dbReference>
<name>A0A1I8MG88_MUSDO</name>
<dbReference type="eggNOG" id="KOG4646">
    <property type="taxonomic scope" value="Eukaryota"/>
</dbReference>
<dbReference type="SUPFAM" id="SSF54637">
    <property type="entry name" value="Thioesterase/thiol ester dehydrase-isomerase"/>
    <property type="match status" value="1"/>
</dbReference>
<dbReference type="InterPro" id="IPR042462">
    <property type="entry name" value="ARMC7"/>
</dbReference>
<reference evidence="2" key="1">
    <citation type="submission" date="2020-05" db="UniProtKB">
        <authorList>
            <consortium name="EnsemblMetazoa"/>
        </authorList>
    </citation>
    <scope>IDENTIFICATION</scope>
    <source>
        <strain evidence="2">Aabys</strain>
    </source>
</reference>
<dbReference type="VEuPathDB" id="VectorBase:MDOA004561"/>
<dbReference type="GO" id="GO:0018812">
    <property type="term" value="F:3-hydroxyacyl-CoA dehydratase activity"/>
    <property type="evidence" value="ECO:0007669"/>
    <property type="project" value="UniProtKB-ARBA"/>
</dbReference>
<dbReference type="InterPro" id="IPR002539">
    <property type="entry name" value="MaoC-like_dom"/>
</dbReference>
<dbReference type="STRING" id="7370.A0A1I8MG88"/>
<dbReference type="Pfam" id="PF01575">
    <property type="entry name" value="MaoC_dehydratas"/>
    <property type="match status" value="1"/>
</dbReference>
<evidence type="ECO:0000259" key="1">
    <source>
        <dbReference type="Pfam" id="PF01575"/>
    </source>
</evidence>
<dbReference type="InterPro" id="IPR011989">
    <property type="entry name" value="ARM-like"/>
</dbReference>
<organism evidence="2">
    <name type="scientific">Musca domestica</name>
    <name type="common">House fly</name>
    <dbReference type="NCBI Taxonomy" id="7370"/>
    <lineage>
        <taxon>Eukaryota</taxon>
        <taxon>Metazoa</taxon>
        <taxon>Ecdysozoa</taxon>
        <taxon>Arthropoda</taxon>
        <taxon>Hexapoda</taxon>
        <taxon>Insecta</taxon>
        <taxon>Pterygota</taxon>
        <taxon>Neoptera</taxon>
        <taxon>Endopterygota</taxon>
        <taxon>Diptera</taxon>
        <taxon>Brachycera</taxon>
        <taxon>Muscomorpha</taxon>
        <taxon>Muscoidea</taxon>
        <taxon>Muscidae</taxon>
        <taxon>Musca</taxon>
    </lineage>
</organism>
<evidence type="ECO:0000313" key="2">
    <source>
        <dbReference type="EnsemblMetazoa" id="MDOA004561-PA"/>
    </source>
</evidence>
<dbReference type="SUPFAM" id="SSF48371">
    <property type="entry name" value="ARM repeat"/>
    <property type="match status" value="1"/>
</dbReference>
<dbReference type="InterPro" id="IPR029069">
    <property type="entry name" value="HotDog_dom_sf"/>
</dbReference>
<dbReference type="EnsemblMetazoa" id="MDOA004561-RA">
    <property type="protein sequence ID" value="MDOA004561-PA"/>
    <property type="gene ID" value="MDOA004561"/>
</dbReference>
<protein>
    <recommendedName>
        <fullName evidence="1">MaoC-like domain-containing protein</fullName>
    </recommendedName>
</protein>
<dbReference type="eggNOG" id="KOG1206">
    <property type="taxonomic scope" value="Eukaryota"/>
</dbReference>